<dbReference type="PANTHER" id="PTHR10566:SF113">
    <property type="entry name" value="PROTEIN ACTIVITY OF BC1 COMPLEX KINASE 7, CHLOROPLASTIC"/>
    <property type="match status" value="1"/>
</dbReference>
<dbReference type="GO" id="GO:0016301">
    <property type="term" value="F:kinase activity"/>
    <property type="evidence" value="ECO:0007669"/>
    <property type="project" value="UniProtKB-KW"/>
</dbReference>
<dbReference type="Proteomes" id="UP000282311">
    <property type="component" value="Unassembled WGS sequence"/>
</dbReference>
<feature type="transmembrane region" description="Helical" evidence="2">
    <location>
        <begin position="525"/>
        <end position="551"/>
    </location>
</feature>
<evidence type="ECO:0000313" key="5">
    <source>
        <dbReference type="Proteomes" id="UP000282311"/>
    </source>
</evidence>
<evidence type="ECO:0000256" key="2">
    <source>
        <dbReference type="SAM" id="Phobius"/>
    </source>
</evidence>
<sequence>MIGRRIRHINRYRDIAVALTRHGFGFVVEELDIFHLLSIPARLGLTAPRTDKKTLGERIRGVIEELGPTFIKLGQLASTRSDLIPQPIMRELEKLQDDVSPFSFEEVRQIVESELGLGLEQEFESFDPVPVAAASIGQVHLAVLQTGERVAVKVQRPAISDTIRTDLSILQNLSVLAEARFEWAKRFQIRAIMDNVGQSLTEELDYSIEARNTETLYRQSARDGSVRIPRVYTDYCSKILLTTEYMDGIKLNRPDQLAAMGYDPKRIAETLVQAMLKQIFIDGFFHADPHPGNLLVLPDHTLAFLDFGMVGRLDPEMKRHFAKLIIALMRQSTNGIVDAVLRMRLATEEVDLAQLRRDIDRLRDKYVQVPLSAISLGEAVTDLLGVAYRHRIRIPTDFILVGKSLMTVEGLVKQLDPQINMMRIAEPFGSKLLLEQYRPGKIAESFKEELAEFAELLLHAPKHVKDVINTLKKSRIEFAIPDLDKLFQKLDRIINRISFSIVLLSFSIIMSGLIIGSSLNRQASLVWHIPALEIGFFIAIFLFVWLIHAIFKSGRF</sequence>
<gene>
    <name evidence="4" type="ORF">D7M11_14525</name>
</gene>
<comment type="similarity">
    <text evidence="1">Belongs to the protein kinase superfamily. ADCK protein kinase family.</text>
</comment>
<name>A0A3B0CHI4_9BACL</name>
<dbReference type="SUPFAM" id="SSF56112">
    <property type="entry name" value="Protein kinase-like (PK-like)"/>
    <property type="match status" value="1"/>
</dbReference>
<dbReference type="InterPro" id="IPR011009">
    <property type="entry name" value="Kinase-like_dom_sf"/>
</dbReference>
<protein>
    <submittedName>
        <fullName evidence="4">AarF/ABC1/UbiB kinase family protein</fullName>
    </submittedName>
</protein>
<keyword evidence="4" id="KW-0418">Kinase</keyword>
<dbReference type="RefSeq" id="WP_120747953.1">
    <property type="nucleotide sequence ID" value="NZ_RBAH01000009.1"/>
</dbReference>
<dbReference type="CDD" id="cd05121">
    <property type="entry name" value="ABC1_ADCK3-like"/>
    <property type="match status" value="1"/>
</dbReference>
<feature type="domain" description="ABC1 atypical kinase-like" evidence="3">
    <location>
        <begin position="94"/>
        <end position="338"/>
    </location>
</feature>
<dbReference type="InterPro" id="IPR050154">
    <property type="entry name" value="UbiB_kinase"/>
</dbReference>
<comment type="caution">
    <text evidence="4">The sequence shown here is derived from an EMBL/GenBank/DDBJ whole genome shotgun (WGS) entry which is preliminary data.</text>
</comment>
<dbReference type="OrthoDB" id="9795390at2"/>
<keyword evidence="4" id="KW-0808">Transferase</keyword>
<evidence type="ECO:0000259" key="3">
    <source>
        <dbReference type="Pfam" id="PF03109"/>
    </source>
</evidence>
<evidence type="ECO:0000313" key="4">
    <source>
        <dbReference type="EMBL" id="RKN84218.1"/>
    </source>
</evidence>
<dbReference type="Pfam" id="PF03109">
    <property type="entry name" value="ABC1"/>
    <property type="match status" value="1"/>
</dbReference>
<reference evidence="4 5" key="1">
    <citation type="journal article" date="2007" name="Int. J. Syst. Evol. Microbiol.">
        <title>Paenibacillus ginsengarvi sp. nov., isolated from soil from ginseng cultivation.</title>
        <authorList>
            <person name="Yoon M.H."/>
            <person name="Ten L.N."/>
            <person name="Im W.T."/>
        </authorList>
    </citation>
    <scope>NUCLEOTIDE SEQUENCE [LARGE SCALE GENOMIC DNA]</scope>
    <source>
        <strain evidence="4 5">KCTC 13059</strain>
    </source>
</reference>
<keyword evidence="2" id="KW-0812">Transmembrane</keyword>
<organism evidence="4 5">
    <name type="scientific">Paenibacillus ginsengarvi</name>
    <dbReference type="NCBI Taxonomy" id="400777"/>
    <lineage>
        <taxon>Bacteria</taxon>
        <taxon>Bacillati</taxon>
        <taxon>Bacillota</taxon>
        <taxon>Bacilli</taxon>
        <taxon>Bacillales</taxon>
        <taxon>Paenibacillaceae</taxon>
        <taxon>Paenibacillus</taxon>
    </lineage>
</organism>
<keyword evidence="2" id="KW-0472">Membrane</keyword>
<evidence type="ECO:0000256" key="1">
    <source>
        <dbReference type="ARBA" id="ARBA00009670"/>
    </source>
</evidence>
<accession>A0A3B0CHI4</accession>
<keyword evidence="5" id="KW-1185">Reference proteome</keyword>
<dbReference type="PANTHER" id="PTHR10566">
    <property type="entry name" value="CHAPERONE-ACTIVITY OF BC1 COMPLEX CABC1 -RELATED"/>
    <property type="match status" value="1"/>
</dbReference>
<keyword evidence="2" id="KW-1133">Transmembrane helix</keyword>
<proteinExistence type="inferred from homology"/>
<dbReference type="EMBL" id="RBAH01000009">
    <property type="protein sequence ID" value="RKN84218.1"/>
    <property type="molecule type" value="Genomic_DNA"/>
</dbReference>
<dbReference type="AlphaFoldDB" id="A0A3B0CHI4"/>
<feature type="transmembrane region" description="Helical" evidence="2">
    <location>
        <begin position="497"/>
        <end position="519"/>
    </location>
</feature>
<dbReference type="InterPro" id="IPR004147">
    <property type="entry name" value="ABC1_dom"/>
</dbReference>